<dbReference type="EMBL" id="AOME01000022">
    <property type="protein sequence ID" value="EMA54802.1"/>
    <property type="molecule type" value="Genomic_DNA"/>
</dbReference>
<sequence length="84" mass="9793">MKRKKPVVQKVLLHFVTQAVSIALLVIARFLYPTQRKTILIQQILLDNYHSFALLRLAVGSSRRFDSVVRRRSISNRPTYVSIR</sequence>
<evidence type="ECO:0000313" key="3">
    <source>
        <dbReference type="Proteomes" id="UP000011625"/>
    </source>
</evidence>
<organism evidence="2 3">
    <name type="scientific">Halococcus salifodinae DSM 8989</name>
    <dbReference type="NCBI Taxonomy" id="1227456"/>
    <lineage>
        <taxon>Archaea</taxon>
        <taxon>Methanobacteriati</taxon>
        <taxon>Methanobacteriota</taxon>
        <taxon>Stenosarchaea group</taxon>
        <taxon>Halobacteria</taxon>
        <taxon>Halobacteriales</taxon>
        <taxon>Halococcaceae</taxon>
        <taxon>Halococcus</taxon>
    </lineage>
</organism>
<name>M0NA11_9EURY</name>
<comment type="caution">
    <text evidence="2">The sequence shown here is derived from an EMBL/GenBank/DDBJ whole genome shotgun (WGS) entry which is preliminary data.</text>
</comment>
<protein>
    <submittedName>
        <fullName evidence="2">Uncharacterized protein</fullName>
    </submittedName>
</protein>
<keyword evidence="1" id="KW-0472">Membrane</keyword>
<feature type="transmembrane region" description="Helical" evidence="1">
    <location>
        <begin position="12"/>
        <end position="32"/>
    </location>
</feature>
<keyword evidence="1" id="KW-0812">Transmembrane</keyword>
<dbReference type="AlphaFoldDB" id="M0NA11"/>
<accession>M0NA11</accession>
<dbReference type="Proteomes" id="UP000011625">
    <property type="component" value="Unassembled WGS sequence"/>
</dbReference>
<keyword evidence="1" id="KW-1133">Transmembrane helix</keyword>
<gene>
    <name evidence="2" type="ORF">C450_04593</name>
</gene>
<proteinExistence type="predicted"/>
<keyword evidence="3" id="KW-1185">Reference proteome</keyword>
<evidence type="ECO:0000313" key="2">
    <source>
        <dbReference type="EMBL" id="EMA54802.1"/>
    </source>
</evidence>
<evidence type="ECO:0000256" key="1">
    <source>
        <dbReference type="SAM" id="Phobius"/>
    </source>
</evidence>
<reference evidence="2 3" key="1">
    <citation type="journal article" date="2014" name="PLoS Genet.">
        <title>Phylogenetically driven sequencing of extremely halophilic archaea reveals strategies for static and dynamic osmo-response.</title>
        <authorList>
            <person name="Becker E.A."/>
            <person name="Seitzer P.M."/>
            <person name="Tritt A."/>
            <person name="Larsen D."/>
            <person name="Krusor M."/>
            <person name="Yao A.I."/>
            <person name="Wu D."/>
            <person name="Madern D."/>
            <person name="Eisen J.A."/>
            <person name="Darling A.E."/>
            <person name="Facciotti M.T."/>
        </authorList>
    </citation>
    <scope>NUCLEOTIDE SEQUENCE [LARGE SCALE GENOMIC DNA]</scope>
    <source>
        <strain evidence="2 3">DSM 8989</strain>
    </source>
</reference>